<evidence type="ECO:0000256" key="4">
    <source>
        <dbReference type="RuleBase" id="RU366054"/>
    </source>
</evidence>
<evidence type="ECO:0000256" key="2">
    <source>
        <dbReference type="ARBA" id="ARBA00022475"/>
    </source>
</evidence>
<dbReference type="InterPro" id="IPR001107">
    <property type="entry name" value="Band_7"/>
</dbReference>
<comment type="subcellular location">
    <subcellularLocation>
        <location evidence="4">Cell membrane</location>
        <topology evidence="4">Lipid-anchor</topology>
    </subcellularLocation>
    <subcellularLocation>
        <location evidence="4">Membrane</location>
        <location evidence="4">Caveola</location>
    </subcellularLocation>
</comment>
<dbReference type="AlphaFoldDB" id="A0A1Y1IUI8"/>
<dbReference type="Proteomes" id="UP000054558">
    <property type="component" value="Unassembled WGS sequence"/>
</dbReference>
<dbReference type="Pfam" id="PF01145">
    <property type="entry name" value="Band_7"/>
    <property type="match status" value="1"/>
</dbReference>
<dbReference type="STRING" id="105231.A0A1Y1IUI8"/>
<dbReference type="PANTHER" id="PTHR13806">
    <property type="entry name" value="FLOTILLIN-RELATED"/>
    <property type="match status" value="1"/>
</dbReference>
<dbReference type="InterPro" id="IPR027705">
    <property type="entry name" value="Flotillin_fam"/>
</dbReference>
<evidence type="ECO:0000259" key="6">
    <source>
        <dbReference type="Pfam" id="PF01145"/>
    </source>
</evidence>
<organism evidence="7 8">
    <name type="scientific">Klebsormidium nitens</name>
    <name type="common">Green alga</name>
    <name type="synonym">Ulothrix nitens</name>
    <dbReference type="NCBI Taxonomy" id="105231"/>
    <lineage>
        <taxon>Eukaryota</taxon>
        <taxon>Viridiplantae</taxon>
        <taxon>Streptophyta</taxon>
        <taxon>Klebsormidiophyceae</taxon>
        <taxon>Klebsormidiales</taxon>
        <taxon>Klebsormidiaceae</taxon>
        <taxon>Klebsormidium</taxon>
    </lineage>
</organism>
<keyword evidence="5" id="KW-1133">Transmembrane helix</keyword>
<feature type="domain" description="Band 7" evidence="6">
    <location>
        <begin position="45"/>
        <end position="218"/>
    </location>
</feature>
<sequence>MVPGTEAGDSADWLWKTKYKIAVGAAVGGLAFFALFRYHVCTPSQYLVKTGLGIPDMAIARKTMQWPWQEVRTYNMAPLNYSFHLNNNMSSEMVPFRLPVSFTIGPKDPREDLEGFKTYATKLGDLPPEKVEATIGGVIHGETRVFSAGLTIREMFEDREKFKRTVQDKIQHDMNAYGLKIYNANIAEMADQDEQTRYFQNLRQKALEGANTEMRIQRVAHSEKDLAIVRAQCERERLLAEIDVSMATDKRKAELETEVDRARTAQQIAYLQSTQDQKYWL</sequence>
<dbReference type="Gene3D" id="3.30.479.30">
    <property type="entry name" value="Band 7 domain"/>
    <property type="match status" value="1"/>
</dbReference>
<proteinExistence type="inferred from homology"/>
<dbReference type="EMBL" id="DF237986">
    <property type="protein sequence ID" value="GAQ92516.1"/>
    <property type="molecule type" value="Genomic_DNA"/>
</dbReference>
<dbReference type="PANTHER" id="PTHR13806:SF31">
    <property type="entry name" value="FLOTILLIN-LIKE PROTEIN 1-RELATED"/>
    <property type="match status" value="1"/>
</dbReference>
<evidence type="ECO:0000313" key="7">
    <source>
        <dbReference type="EMBL" id="GAQ92516.1"/>
    </source>
</evidence>
<keyword evidence="2 4" id="KW-1003">Cell membrane</keyword>
<gene>
    <name evidence="7" type="ORF">KFL_010370020</name>
</gene>
<dbReference type="OMA" id="PRHEFFS"/>
<accession>A0A1Y1IUI8</accession>
<feature type="transmembrane region" description="Helical" evidence="5">
    <location>
        <begin position="21"/>
        <end position="40"/>
    </location>
</feature>
<keyword evidence="3 4" id="KW-0472">Membrane</keyword>
<evidence type="ECO:0000256" key="1">
    <source>
        <dbReference type="ARBA" id="ARBA00007161"/>
    </source>
</evidence>
<evidence type="ECO:0000256" key="3">
    <source>
        <dbReference type="ARBA" id="ARBA00023136"/>
    </source>
</evidence>
<dbReference type="CDD" id="cd03399">
    <property type="entry name" value="SPFH_flotillin"/>
    <property type="match status" value="1"/>
</dbReference>
<protein>
    <recommendedName>
        <fullName evidence="4">Flotillin-like</fullName>
    </recommendedName>
</protein>
<reference evidence="7 8" key="1">
    <citation type="journal article" date="2014" name="Nat. Commun.">
        <title>Klebsormidium flaccidum genome reveals primary factors for plant terrestrial adaptation.</title>
        <authorList>
            <person name="Hori K."/>
            <person name="Maruyama F."/>
            <person name="Fujisawa T."/>
            <person name="Togashi T."/>
            <person name="Yamamoto N."/>
            <person name="Seo M."/>
            <person name="Sato S."/>
            <person name="Yamada T."/>
            <person name="Mori H."/>
            <person name="Tajima N."/>
            <person name="Moriyama T."/>
            <person name="Ikeuchi M."/>
            <person name="Watanabe M."/>
            <person name="Wada H."/>
            <person name="Kobayashi K."/>
            <person name="Saito M."/>
            <person name="Masuda T."/>
            <person name="Sasaki-Sekimoto Y."/>
            <person name="Mashiguchi K."/>
            <person name="Awai K."/>
            <person name="Shimojima M."/>
            <person name="Masuda S."/>
            <person name="Iwai M."/>
            <person name="Nobusawa T."/>
            <person name="Narise T."/>
            <person name="Kondo S."/>
            <person name="Saito H."/>
            <person name="Sato R."/>
            <person name="Murakawa M."/>
            <person name="Ihara Y."/>
            <person name="Oshima-Yamada Y."/>
            <person name="Ohtaka K."/>
            <person name="Satoh M."/>
            <person name="Sonobe K."/>
            <person name="Ishii M."/>
            <person name="Ohtani R."/>
            <person name="Kanamori-Sato M."/>
            <person name="Honoki R."/>
            <person name="Miyazaki D."/>
            <person name="Mochizuki H."/>
            <person name="Umetsu J."/>
            <person name="Higashi K."/>
            <person name="Shibata D."/>
            <person name="Kamiya Y."/>
            <person name="Sato N."/>
            <person name="Nakamura Y."/>
            <person name="Tabata S."/>
            <person name="Ida S."/>
            <person name="Kurokawa K."/>
            <person name="Ohta H."/>
        </authorList>
    </citation>
    <scope>NUCLEOTIDE SEQUENCE [LARGE SCALE GENOMIC DNA]</scope>
    <source>
        <strain evidence="7 8">NIES-2285</strain>
    </source>
</reference>
<dbReference type="GO" id="GO:0005886">
    <property type="term" value="C:plasma membrane"/>
    <property type="evidence" value="ECO:0000318"/>
    <property type="project" value="GO_Central"/>
</dbReference>
<dbReference type="InterPro" id="IPR036013">
    <property type="entry name" value="Band_7/SPFH_dom_sf"/>
</dbReference>
<name>A0A1Y1IUI8_KLENI</name>
<dbReference type="OrthoDB" id="6080404at2759"/>
<keyword evidence="5" id="KW-0812">Transmembrane</keyword>
<evidence type="ECO:0000313" key="8">
    <source>
        <dbReference type="Proteomes" id="UP000054558"/>
    </source>
</evidence>
<keyword evidence="8" id="KW-1185">Reference proteome</keyword>
<dbReference type="GO" id="GO:0005901">
    <property type="term" value="C:caveola"/>
    <property type="evidence" value="ECO:0007669"/>
    <property type="project" value="UniProtKB-SubCell"/>
</dbReference>
<evidence type="ECO:0000256" key="5">
    <source>
        <dbReference type="SAM" id="Phobius"/>
    </source>
</evidence>
<comment type="similarity">
    <text evidence="1 4">Belongs to the band 7/mec-2 family. Flotillin subfamily.</text>
</comment>
<dbReference type="SUPFAM" id="SSF117892">
    <property type="entry name" value="Band 7/SPFH domain"/>
    <property type="match status" value="1"/>
</dbReference>